<evidence type="ECO:0000313" key="2">
    <source>
        <dbReference type="Proteomes" id="UP000051672"/>
    </source>
</evidence>
<accession>A0A0R2B0G7</accession>
<sequence length="147" mass="16437">MKSTIRDKRAAIKEARMLKVVDLPDGKQIALQSSAVTAILYKSQFGKDFFADMIKLSKVFGTVNTEKGVDLSDLSYEDLDRLDMTVLYQVTWAFAKNADDSIGDLQTWLAQFDTFPLQDIMTAVSDLIANLFTTTKNSKAPTKRASR</sequence>
<protein>
    <recommendedName>
        <fullName evidence="3">Prophage pi2 protein 40</fullName>
    </recommendedName>
</protein>
<dbReference type="AlphaFoldDB" id="A0A0R2B0G7"/>
<dbReference type="EMBL" id="AYZQ01000001">
    <property type="protein sequence ID" value="KRM73006.1"/>
    <property type="molecule type" value="Genomic_DNA"/>
</dbReference>
<dbReference type="Proteomes" id="UP000051672">
    <property type="component" value="Unassembled WGS sequence"/>
</dbReference>
<dbReference type="PATRIC" id="fig|1423727.3.peg.729"/>
<organism evidence="1 2">
    <name type="scientific">Lacticaseibacillus brantae DSM 23927</name>
    <dbReference type="NCBI Taxonomy" id="1423727"/>
    <lineage>
        <taxon>Bacteria</taxon>
        <taxon>Bacillati</taxon>
        <taxon>Bacillota</taxon>
        <taxon>Bacilli</taxon>
        <taxon>Lactobacillales</taxon>
        <taxon>Lactobacillaceae</taxon>
        <taxon>Lacticaseibacillus</taxon>
    </lineage>
</organism>
<keyword evidence="2" id="KW-1185">Reference proteome</keyword>
<evidence type="ECO:0000313" key="1">
    <source>
        <dbReference type="EMBL" id="KRM73006.1"/>
    </source>
</evidence>
<reference evidence="1 2" key="1">
    <citation type="journal article" date="2015" name="Genome Announc.">
        <title>Expanding the biotechnology potential of lactobacilli through comparative genomics of 213 strains and associated genera.</title>
        <authorList>
            <person name="Sun Z."/>
            <person name="Harris H.M."/>
            <person name="McCann A."/>
            <person name="Guo C."/>
            <person name="Argimon S."/>
            <person name="Zhang W."/>
            <person name="Yang X."/>
            <person name="Jeffery I.B."/>
            <person name="Cooney J.C."/>
            <person name="Kagawa T.F."/>
            <person name="Liu W."/>
            <person name="Song Y."/>
            <person name="Salvetti E."/>
            <person name="Wrobel A."/>
            <person name="Rasinkangas P."/>
            <person name="Parkhill J."/>
            <person name="Rea M.C."/>
            <person name="O'Sullivan O."/>
            <person name="Ritari J."/>
            <person name="Douillard F.P."/>
            <person name="Paul Ross R."/>
            <person name="Yang R."/>
            <person name="Briner A.E."/>
            <person name="Felis G.E."/>
            <person name="de Vos W.M."/>
            <person name="Barrangou R."/>
            <person name="Klaenhammer T.R."/>
            <person name="Caufield P.W."/>
            <person name="Cui Y."/>
            <person name="Zhang H."/>
            <person name="O'Toole P.W."/>
        </authorList>
    </citation>
    <scope>NUCLEOTIDE SEQUENCE [LARGE SCALE GENOMIC DNA]</scope>
    <source>
        <strain evidence="1 2">DSM 23927</strain>
    </source>
</reference>
<dbReference type="STRING" id="1423727.FC34_GL000726"/>
<name>A0A0R2B0G7_9LACO</name>
<comment type="caution">
    <text evidence="1">The sequence shown here is derived from an EMBL/GenBank/DDBJ whole genome shotgun (WGS) entry which is preliminary data.</text>
</comment>
<proteinExistence type="predicted"/>
<gene>
    <name evidence="1" type="ORF">FC34_GL000726</name>
</gene>
<evidence type="ECO:0008006" key="3">
    <source>
        <dbReference type="Google" id="ProtNLM"/>
    </source>
</evidence>